<dbReference type="GO" id="GO:0043066">
    <property type="term" value="P:negative regulation of apoptotic process"/>
    <property type="evidence" value="ECO:0007669"/>
    <property type="project" value="TreeGrafter"/>
</dbReference>
<evidence type="ECO:0000256" key="6">
    <source>
        <dbReference type="ARBA" id="ARBA00022777"/>
    </source>
</evidence>
<dbReference type="InterPro" id="IPR011009">
    <property type="entry name" value="Kinase-like_dom_sf"/>
</dbReference>
<evidence type="ECO:0000256" key="2">
    <source>
        <dbReference type="ARBA" id="ARBA00012513"/>
    </source>
</evidence>
<evidence type="ECO:0000256" key="5">
    <source>
        <dbReference type="ARBA" id="ARBA00022741"/>
    </source>
</evidence>
<dbReference type="Ensembl" id="ENSECRT00000017273.1">
    <property type="protein sequence ID" value="ENSECRP00000016964.1"/>
    <property type="gene ID" value="ENSECRG00000011261.1"/>
</dbReference>
<dbReference type="GO" id="GO:0005737">
    <property type="term" value="C:cytoplasm"/>
    <property type="evidence" value="ECO:0007669"/>
    <property type="project" value="TreeGrafter"/>
</dbReference>
<evidence type="ECO:0000313" key="11">
    <source>
        <dbReference type="Ensembl" id="ENSECRP00000016964.1"/>
    </source>
</evidence>
<dbReference type="PANTHER" id="PTHR22984">
    <property type="entry name" value="SERINE/THREONINE-PROTEIN KINASE PIM"/>
    <property type="match status" value="1"/>
</dbReference>
<keyword evidence="12" id="KW-1185">Reference proteome</keyword>
<evidence type="ECO:0000259" key="10">
    <source>
        <dbReference type="PROSITE" id="PS50011"/>
    </source>
</evidence>
<dbReference type="PANTHER" id="PTHR22984:SF11">
    <property type="entry name" value="AURORA KINASE-RELATED"/>
    <property type="match status" value="1"/>
</dbReference>
<evidence type="ECO:0000256" key="3">
    <source>
        <dbReference type="ARBA" id="ARBA00022527"/>
    </source>
</evidence>
<organism evidence="11 12">
    <name type="scientific">Erpetoichthys calabaricus</name>
    <name type="common">Rope fish</name>
    <name type="synonym">Calamoichthys calabaricus</name>
    <dbReference type="NCBI Taxonomy" id="27687"/>
    <lineage>
        <taxon>Eukaryota</taxon>
        <taxon>Metazoa</taxon>
        <taxon>Chordata</taxon>
        <taxon>Craniata</taxon>
        <taxon>Vertebrata</taxon>
        <taxon>Euteleostomi</taxon>
        <taxon>Actinopterygii</taxon>
        <taxon>Polypteriformes</taxon>
        <taxon>Polypteridae</taxon>
        <taxon>Erpetoichthys</taxon>
    </lineage>
</organism>
<comment type="catalytic activity">
    <reaction evidence="8">
        <text>L-threonyl-[protein] + ATP = O-phospho-L-threonyl-[protein] + ADP + H(+)</text>
        <dbReference type="Rhea" id="RHEA:46608"/>
        <dbReference type="Rhea" id="RHEA-COMP:11060"/>
        <dbReference type="Rhea" id="RHEA-COMP:11605"/>
        <dbReference type="ChEBI" id="CHEBI:15378"/>
        <dbReference type="ChEBI" id="CHEBI:30013"/>
        <dbReference type="ChEBI" id="CHEBI:30616"/>
        <dbReference type="ChEBI" id="CHEBI:61977"/>
        <dbReference type="ChEBI" id="CHEBI:456216"/>
        <dbReference type="EC" id="2.7.11.1"/>
    </reaction>
</comment>
<dbReference type="EC" id="2.7.11.1" evidence="2"/>
<protein>
    <recommendedName>
        <fullName evidence="2">non-specific serine/threonine protein kinase</fullName>
        <ecNumber evidence="2">2.7.11.1</ecNumber>
    </recommendedName>
</protein>
<sequence>MRQGSSLTEKKAKLIFSQLVEAVRHCHFFWVFHGDLKPDNILIQTTTEKIKLIDFGCGKVLQEKEDYTSYSGMKSDMTTSPCYLLGSLMYAPPEWFLQSRYSAVPATVWSLGVILFELLCGHCPFIRTDDIVKVKFKFNRDLSAGDLPFLHSARPRRDPQ</sequence>
<dbReference type="InterPro" id="IPR000719">
    <property type="entry name" value="Prot_kinase_dom"/>
</dbReference>
<dbReference type="SUPFAM" id="SSF56112">
    <property type="entry name" value="Protein kinase-like (PK-like)"/>
    <property type="match status" value="1"/>
</dbReference>
<accession>A0A8C4SHT5</accession>
<dbReference type="Pfam" id="PF00069">
    <property type="entry name" value="Pkinase"/>
    <property type="match status" value="1"/>
</dbReference>
<dbReference type="AlphaFoldDB" id="A0A8C4SHT5"/>
<comment type="catalytic activity">
    <reaction evidence="9">
        <text>L-seryl-[protein] + ATP = O-phospho-L-seryl-[protein] + ADP + H(+)</text>
        <dbReference type="Rhea" id="RHEA:17989"/>
        <dbReference type="Rhea" id="RHEA-COMP:9863"/>
        <dbReference type="Rhea" id="RHEA-COMP:11604"/>
        <dbReference type="ChEBI" id="CHEBI:15378"/>
        <dbReference type="ChEBI" id="CHEBI:29999"/>
        <dbReference type="ChEBI" id="CHEBI:30616"/>
        <dbReference type="ChEBI" id="CHEBI:83421"/>
        <dbReference type="ChEBI" id="CHEBI:456216"/>
        <dbReference type="EC" id="2.7.11.1"/>
    </reaction>
</comment>
<evidence type="ECO:0000256" key="9">
    <source>
        <dbReference type="ARBA" id="ARBA00048679"/>
    </source>
</evidence>
<evidence type="ECO:0000256" key="7">
    <source>
        <dbReference type="ARBA" id="ARBA00022840"/>
    </source>
</evidence>
<proteinExistence type="inferred from homology"/>
<dbReference type="PROSITE" id="PS00108">
    <property type="entry name" value="PROTEIN_KINASE_ST"/>
    <property type="match status" value="1"/>
</dbReference>
<name>A0A8C4SHT5_ERPCA</name>
<keyword evidence="3" id="KW-0723">Serine/threonine-protein kinase</keyword>
<dbReference type="Gene3D" id="1.10.510.10">
    <property type="entry name" value="Transferase(Phosphotransferase) domain 1"/>
    <property type="match status" value="1"/>
</dbReference>
<dbReference type="GO" id="GO:0005524">
    <property type="term" value="F:ATP binding"/>
    <property type="evidence" value="ECO:0007669"/>
    <property type="project" value="UniProtKB-KW"/>
</dbReference>
<evidence type="ECO:0000256" key="4">
    <source>
        <dbReference type="ARBA" id="ARBA00022679"/>
    </source>
</evidence>
<dbReference type="Proteomes" id="UP000694620">
    <property type="component" value="Chromosome 12"/>
</dbReference>
<dbReference type="InterPro" id="IPR008271">
    <property type="entry name" value="Ser/Thr_kinase_AS"/>
</dbReference>
<dbReference type="GeneTree" id="ENSGT00940000163427"/>
<keyword evidence="5" id="KW-0547">Nucleotide-binding</keyword>
<dbReference type="GO" id="GO:0007346">
    <property type="term" value="P:regulation of mitotic cell cycle"/>
    <property type="evidence" value="ECO:0007669"/>
    <property type="project" value="TreeGrafter"/>
</dbReference>
<dbReference type="GO" id="GO:0004674">
    <property type="term" value="F:protein serine/threonine kinase activity"/>
    <property type="evidence" value="ECO:0007669"/>
    <property type="project" value="UniProtKB-KW"/>
</dbReference>
<reference evidence="11" key="1">
    <citation type="submission" date="2021-06" db="EMBL/GenBank/DDBJ databases">
        <authorList>
            <consortium name="Wellcome Sanger Institute Data Sharing"/>
        </authorList>
    </citation>
    <scope>NUCLEOTIDE SEQUENCE [LARGE SCALE GENOMIC DNA]</scope>
</reference>
<evidence type="ECO:0000256" key="8">
    <source>
        <dbReference type="ARBA" id="ARBA00047899"/>
    </source>
</evidence>
<reference evidence="11" key="3">
    <citation type="submission" date="2025-09" db="UniProtKB">
        <authorList>
            <consortium name="Ensembl"/>
        </authorList>
    </citation>
    <scope>IDENTIFICATION</scope>
</reference>
<evidence type="ECO:0000256" key="1">
    <source>
        <dbReference type="ARBA" id="ARBA00005505"/>
    </source>
</evidence>
<reference evidence="11" key="2">
    <citation type="submission" date="2025-08" db="UniProtKB">
        <authorList>
            <consortium name="Ensembl"/>
        </authorList>
    </citation>
    <scope>IDENTIFICATION</scope>
</reference>
<keyword evidence="4" id="KW-0808">Transferase</keyword>
<evidence type="ECO:0000313" key="12">
    <source>
        <dbReference type="Proteomes" id="UP000694620"/>
    </source>
</evidence>
<feature type="domain" description="Protein kinase" evidence="10">
    <location>
        <begin position="1"/>
        <end position="160"/>
    </location>
</feature>
<dbReference type="SMART" id="SM00220">
    <property type="entry name" value="S_TKc"/>
    <property type="match status" value="1"/>
</dbReference>
<keyword evidence="6" id="KW-0418">Kinase</keyword>
<keyword evidence="7" id="KW-0067">ATP-binding</keyword>
<dbReference type="PROSITE" id="PS50011">
    <property type="entry name" value="PROTEIN_KINASE_DOM"/>
    <property type="match status" value="1"/>
</dbReference>
<comment type="similarity">
    <text evidence="1">Belongs to the protein kinase superfamily. CAMK Ser/Thr protein kinase family. PIM subfamily.</text>
</comment>
<dbReference type="InterPro" id="IPR051138">
    <property type="entry name" value="PIM_Ser/Thr_kinase"/>
</dbReference>